<sequence>MGALTVVGYVFYRFSQTLPALIRWPIRLFCSLTGLSTLWGWVTRLVGTLRIIKTLYKWMSQLWHFLVRISSKFGWISRITGTSDDDLSELHALRIVLLRPADGRASGLADFLLGPVPSTTTTTDSAPDPHLLQTSKRTIALSSGEITVVDTPALPGLTLDEGSRARQALRGLQLSSPGPHAFIVETPIATTDLHQDLNRLAQASADVYGSELTDFMIPVVTHKHSLSRRRIEDLLHAQPGSHRRGPLLCPHRPEAVNVSMERTADDVNAARVGLLKRVLQMKKTKGCFIHELQRREERAREELLDAMATELAAKLRHCTD</sequence>
<dbReference type="InterPro" id="IPR027417">
    <property type="entry name" value="P-loop_NTPase"/>
</dbReference>
<dbReference type="Proteomes" id="UP001497482">
    <property type="component" value="Chromosome 4"/>
</dbReference>
<evidence type="ECO:0000313" key="5">
    <source>
        <dbReference type="Proteomes" id="UP001497482"/>
    </source>
</evidence>
<dbReference type="AlphaFoldDB" id="A0AAV2LR74"/>
<dbReference type="EMBL" id="OZ035826">
    <property type="protein sequence ID" value="CAL1604873.1"/>
    <property type="molecule type" value="Genomic_DNA"/>
</dbReference>
<feature type="domain" description="AIG1-type G" evidence="3">
    <location>
        <begin position="140"/>
        <end position="301"/>
    </location>
</feature>
<gene>
    <name evidence="4" type="ORF">KC01_LOCUS32312</name>
</gene>
<organism evidence="4 5">
    <name type="scientific">Knipowitschia caucasica</name>
    <name type="common">Caucasian dwarf goby</name>
    <name type="synonym">Pomatoschistus caucasicus</name>
    <dbReference type="NCBI Taxonomy" id="637954"/>
    <lineage>
        <taxon>Eukaryota</taxon>
        <taxon>Metazoa</taxon>
        <taxon>Chordata</taxon>
        <taxon>Craniata</taxon>
        <taxon>Vertebrata</taxon>
        <taxon>Euteleostomi</taxon>
        <taxon>Actinopterygii</taxon>
        <taxon>Neopterygii</taxon>
        <taxon>Teleostei</taxon>
        <taxon>Neoteleostei</taxon>
        <taxon>Acanthomorphata</taxon>
        <taxon>Gobiaria</taxon>
        <taxon>Gobiiformes</taxon>
        <taxon>Gobioidei</taxon>
        <taxon>Gobiidae</taxon>
        <taxon>Gobiinae</taxon>
        <taxon>Knipowitschia</taxon>
    </lineage>
</organism>
<evidence type="ECO:0000259" key="3">
    <source>
        <dbReference type="Pfam" id="PF04548"/>
    </source>
</evidence>
<keyword evidence="2" id="KW-0547">Nucleotide-binding</keyword>
<dbReference type="GO" id="GO:0005525">
    <property type="term" value="F:GTP binding"/>
    <property type="evidence" value="ECO:0007669"/>
    <property type="project" value="InterPro"/>
</dbReference>
<keyword evidence="5" id="KW-1185">Reference proteome</keyword>
<evidence type="ECO:0000256" key="2">
    <source>
        <dbReference type="ARBA" id="ARBA00022741"/>
    </source>
</evidence>
<reference evidence="4 5" key="1">
    <citation type="submission" date="2024-04" db="EMBL/GenBank/DDBJ databases">
        <authorList>
            <person name="Waldvogel A.-M."/>
            <person name="Schoenle A."/>
        </authorList>
    </citation>
    <scope>NUCLEOTIDE SEQUENCE [LARGE SCALE GENOMIC DNA]</scope>
</reference>
<protein>
    <recommendedName>
        <fullName evidence="3">AIG1-type G domain-containing protein</fullName>
    </recommendedName>
</protein>
<dbReference type="Pfam" id="PF04548">
    <property type="entry name" value="AIG1"/>
    <property type="match status" value="1"/>
</dbReference>
<name>A0AAV2LR74_KNICA</name>
<evidence type="ECO:0000313" key="4">
    <source>
        <dbReference type="EMBL" id="CAL1604873.1"/>
    </source>
</evidence>
<accession>A0AAV2LR74</accession>
<comment type="similarity">
    <text evidence="1">Belongs to the TRAFAC class TrmE-Era-EngA-EngB-Septin-like GTPase superfamily. AIG1/Toc34/Toc159-like paraseptin GTPase family. IAN subfamily.</text>
</comment>
<evidence type="ECO:0000256" key="1">
    <source>
        <dbReference type="ARBA" id="ARBA00008535"/>
    </source>
</evidence>
<proteinExistence type="inferred from homology"/>
<dbReference type="InterPro" id="IPR006703">
    <property type="entry name" value="G_AIG1"/>
</dbReference>
<dbReference type="Gene3D" id="3.40.50.300">
    <property type="entry name" value="P-loop containing nucleotide triphosphate hydrolases"/>
    <property type="match status" value="1"/>
</dbReference>